<proteinExistence type="predicted"/>
<evidence type="ECO:0000313" key="2">
    <source>
        <dbReference type="EMBL" id="APW44672.1"/>
    </source>
</evidence>
<protein>
    <recommendedName>
        <fullName evidence="1">Regulator of ribonuclease activity B domain-containing protein</fullName>
    </recommendedName>
</protein>
<feature type="domain" description="Regulator of ribonuclease activity B" evidence="1">
    <location>
        <begin position="12"/>
        <end position="117"/>
    </location>
</feature>
<reference evidence="2 3" key="1">
    <citation type="submission" date="2017-01" db="EMBL/GenBank/DDBJ databases">
        <authorList>
            <person name="Mah S.A."/>
            <person name="Swanson W.J."/>
            <person name="Moy G.W."/>
            <person name="Vacquier V.D."/>
        </authorList>
    </citation>
    <scope>NUCLEOTIDE SEQUENCE [LARGE SCALE GENOMIC DNA]</scope>
    <source>
        <strain evidence="2 3">DSM 22694</strain>
    </source>
</reference>
<dbReference type="InterPro" id="IPR009671">
    <property type="entry name" value="RraB_dom"/>
</dbReference>
<dbReference type="KEGG" id="rsb:RS694_03905"/>
<dbReference type="EMBL" id="CP019239">
    <property type="protein sequence ID" value="APW44672.1"/>
    <property type="molecule type" value="Genomic_DNA"/>
</dbReference>
<accession>A0A1P8KFE9</accession>
<dbReference type="Pfam" id="PF06877">
    <property type="entry name" value="RraB"/>
    <property type="match status" value="1"/>
</dbReference>
<dbReference type="AlphaFoldDB" id="A0A1P8KFE9"/>
<organism evidence="2 3">
    <name type="scientific">Rhodoferax saidenbachensis</name>
    <dbReference type="NCBI Taxonomy" id="1484693"/>
    <lineage>
        <taxon>Bacteria</taxon>
        <taxon>Pseudomonadati</taxon>
        <taxon>Pseudomonadota</taxon>
        <taxon>Betaproteobacteria</taxon>
        <taxon>Burkholderiales</taxon>
        <taxon>Comamonadaceae</taxon>
        <taxon>Rhodoferax</taxon>
    </lineage>
</organism>
<dbReference type="Proteomes" id="UP000186110">
    <property type="component" value="Chromosome"/>
</dbReference>
<gene>
    <name evidence="2" type="ORF">RS694_03905</name>
</gene>
<evidence type="ECO:0000313" key="3">
    <source>
        <dbReference type="Proteomes" id="UP000186110"/>
    </source>
</evidence>
<name>A0A1P8KFE9_9BURK</name>
<keyword evidence="3" id="KW-1185">Reference proteome</keyword>
<sequence length="125" mass="14191">MTVQAQSPVPREQLEQMFANITKQTKWDMSRPMLWGYFFTNKSRPPLEAAAKELSAQGYKVVNIYLSDKDKPNAPDLWWLHVERVEAHSVESLHSRNTELAAFAKRSRLGAYDGMDVGPVAAVNK</sequence>
<evidence type="ECO:0000259" key="1">
    <source>
        <dbReference type="Pfam" id="PF06877"/>
    </source>
</evidence>